<comment type="function">
    <text evidence="10">Involved in the biosynthesis of p-aminobenzoate (PABA), a precursor of tetrahydrofolate. Converts 4-amino-4-deoxychorismate into 4-aminobenzoate (PABA) and pyruvate.</text>
</comment>
<evidence type="ECO:0000256" key="1">
    <source>
        <dbReference type="ARBA" id="ARBA00001933"/>
    </source>
</evidence>
<evidence type="ECO:0000256" key="8">
    <source>
        <dbReference type="ARBA" id="ARBA00035676"/>
    </source>
</evidence>
<evidence type="ECO:0000256" key="6">
    <source>
        <dbReference type="ARBA" id="ARBA00023239"/>
    </source>
</evidence>
<evidence type="ECO:0000256" key="10">
    <source>
        <dbReference type="ARBA" id="ARBA00054027"/>
    </source>
</evidence>
<evidence type="ECO:0000313" key="15">
    <source>
        <dbReference type="EMBL" id="WLS80456.1"/>
    </source>
</evidence>
<keyword evidence="6 15" id="KW-0456">Lyase</keyword>
<dbReference type="GO" id="GO:0046656">
    <property type="term" value="P:folic acid biosynthetic process"/>
    <property type="evidence" value="ECO:0007669"/>
    <property type="project" value="UniProtKB-KW"/>
</dbReference>
<dbReference type="InterPro" id="IPR018300">
    <property type="entry name" value="Aminotrans_IV_CS"/>
</dbReference>
<dbReference type="PANTHER" id="PTHR42743:SF2">
    <property type="entry name" value="AMINODEOXYCHORISMATE LYASE"/>
    <property type="match status" value="1"/>
</dbReference>
<dbReference type="InterPro" id="IPR001544">
    <property type="entry name" value="Aminotrans_IV"/>
</dbReference>
<proteinExistence type="inferred from homology"/>
<comment type="pathway">
    <text evidence="7">Cofactor biosynthesis; tetrahydrofolate biosynthesis; 4-aminobenzoate from chorismate: step 2/2.</text>
</comment>
<accession>A0AA50DM48</accession>
<evidence type="ECO:0000256" key="4">
    <source>
        <dbReference type="ARBA" id="ARBA00022898"/>
    </source>
</evidence>
<dbReference type="EMBL" id="CP132353">
    <property type="protein sequence ID" value="WLS80456.1"/>
    <property type="molecule type" value="Genomic_DNA"/>
</dbReference>
<dbReference type="Gene3D" id="3.30.470.10">
    <property type="match status" value="1"/>
</dbReference>
<evidence type="ECO:0000256" key="13">
    <source>
        <dbReference type="RuleBase" id="RU004106"/>
    </source>
</evidence>
<comment type="cofactor">
    <cofactor evidence="1 14">
        <name>pyridoxal 5'-phosphate</name>
        <dbReference type="ChEBI" id="CHEBI:597326"/>
    </cofactor>
</comment>
<sequence length="266" mass="29409">MVWINGKPQESVAARDRAVQFGDGCFTTARILQGKVVSLQAHLARLKRGCERLMIRNLDWDALAAEMQHAAATRSVGVLKAVVSRGAGGRGYSAQGCEQPTRMIFLSDYPAHYQQLQQSGATLALSSVRLGKNPLLAGIKHLNRLEQVLIRTELEQTAADEALVLDSDGSLVECCAANLFWRRGEQIFTPDLSQCGVNGIQRQKVMQRLHTLGMPVQEVILPVQTLAEAEEVFITNALMPVLPVKQIDGWHYASRTIFNLLRLHDD</sequence>
<dbReference type="GO" id="GO:0008153">
    <property type="term" value="P:4-aminobenzoate biosynthetic process"/>
    <property type="evidence" value="ECO:0007669"/>
    <property type="project" value="UniProtKB-UniRule"/>
</dbReference>
<evidence type="ECO:0000256" key="9">
    <source>
        <dbReference type="ARBA" id="ARBA00049529"/>
    </source>
</evidence>
<evidence type="ECO:0000256" key="14">
    <source>
        <dbReference type="RuleBase" id="RU004516"/>
    </source>
</evidence>
<comment type="catalytic activity">
    <reaction evidence="9">
        <text>4-amino-4-deoxychorismate = 4-aminobenzoate + pyruvate + H(+)</text>
        <dbReference type="Rhea" id="RHEA:16201"/>
        <dbReference type="ChEBI" id="CHEBI:15361"/>
        <dbReference type="ChEBI" id="CHEBI:15378"/>
        <dbReference type="ChEBI" id="CHEBI:17836"/>
        <dbReference type="ChEBI" id="CHEBI:58406"/>
        <dbReference type="EC" id="4.1.3.38"/>
    </reaction>
</comment>
<dbReference type="InterPro" id="IPR043132">
    <property type="entry name" value="BCAT-like_C"/>
</dbReference>
<dbReference type="Pfam" id="PF01063">
    <property type="entry name" value="Aminotran_4"/>
    <property type="match status" value="1"/>
</dbReference>
<evidence type="ECO:0000256" key="3">
    <source>
        <dbReference type="ARBA" id="ARBA00011738"/>
    </source>
</evidence>
<keyword evidence="5" id="KW-0289">Folate biosynthesis</keyword>
<dbReference type="AlphaFoldDB" id="A0AA50DM48"/>
<dbReference type="InterPro" id="IPR036038">
    <property type="entry name" value="Aminotransferase-like"/>
</dbReference>
<keyword evidence="16" id="KW-1185">Reference proteome</keyword>
<dbReference type="GO" id="GO:0030170">
    <property type="term" value="F:pyridoxal phosphate binding"/>
    <property type="evidence" value="ECO:0007669"/>
    <property type="project" value="InterPro"/>
</dbReference>
<dbReference type="PROSITE" id="PS00770">
    <property type="entry name" value="AA_TRANSFER_CLASS_4"/>
    <property type="match status" value="1"/>
</dbReference>
<dbReference type="InterPro" id="IPR050571">
    <property type="entry name" value="Class-IV_PLP-Dep_Aminotrnsfr"/>
</dbReference>
<comment type="similarity">
    <text evidence="2 13">Belongs to the class-IV pyridoxal-phosphate-dependent aminotransferase family.</text>
</comment>
<dbReference type="KEGG" id="epi:Q3V30_08250"/>
<dbReference type="PANTHER" id="PTHR42743">
    <property type="entry name" value="AMINO-ACID AMINOTRANSFERASE"/>
    <property type="match status" value="1"/>
</dbReference>
<dbReference type="EC" id="4.1.3.38" evidence="8 12"/>
<dbReference type="Gene3D" id="3.20.10.10">
    <property type="entry name" value="D-amino Acid Aminotransferase, subunit A, domain 2"/>
    <property type="match status" value="1"/>
</dbReference>
<dbReference type="Proteomes" id="UP001228139">
    <property type="component" value="Chromosome"/>
</dbReference>
<evidence type="ECO:0000256" key="11">
    <source>
        <dbReference type="ARBA" id="ARBA00069174"/>
    </source>
</evidence>
<dbReference type="FunFam" id="3.20.10.10:FF:000002">
    <property type="entry name" value="D-alanine aminotransferase"/>
    <property type="match status" value="1"/>
</dbReference>
<comment type="subunit">
    <text evidence="3">Homodimer.</text>
</comment>
<evidence type="ECO:0000256" key="12">
    <source>
        <dbReference type="NCBIfam" id="TIGR03461"/>
    </source>
</evidence>
<evidence type="ECO:0000256" key="7">
    <source>
        <dbReference type="ARBA" id="ARBA00035633"/>
    </source>
</evidence>
<evidence type="ECO:0000256" key="5">
    <source>
        <dbReference type="ARBA" id="ARBA00022909"/>
    </source>
</evidence>
<dbReference type="CDD" id="cd01559">
    <property type="entry name" value="ADCL_like"/>
    <property type="match status" value="1"/>
</dbReference>
<evidence type="ECO:0000313" key="16">
    <source>
        <dbReference type="Proteomes" id="UP001228139"/>
    </source>
</evidence>
<protein>
    <recommendedName>
        <fullName evidence="11 12">Aminodeoxychorismate lyase</fullName>
        <ecNumber evidence="8 12">4.1.3.38</ecNumber>
    </recommendedName>
</protein>
<dbReference type="GO" id="GO:0005829">
    <property type="term" value="C:cytosol"/>
    <property type="evidence" value="ECO:0007669"/>
    <property type="project" value="TreeGrafter"/>
</dbReference>
<gene>
    <name evidence="15" type="primary">pabC</name>
    <name evidence="15" type="ORF">Q3V30_08250</name>
</gene>
<dbReference type="NCBIfam" id="TIGR03461">
    <property type="entry name" value="pabC_Proteo"/>
    <property type="match status" value="1"/>
</dbReference>
<reference evidence="15 16" key="1">
    <citation type="submission" date="2023-07" db="EMBL/GenBank/DDBJ databases">
        <title>Pathogenic bacteria of pear tree diseases.</title>
        <authorList>
            <person name="Zhang Z."/>
            <person name="He L."/>
            <person name="Huang R."/>
        </authorList>
    </citation>
    <scope>NUCLEOTIDE SEQUENCE [LARGE SCALE GENOMIC DNA]</scope>
    <source>
        <strain evidence="15 16">DE2</strain>
    </source>
</reference>
<name>A0AA50DM48_9GAMM</name>
<dbReference type="NCBIfam" id="NF004761">
    <property type="entry name" value="PRK06092.1"/>
    <property type="match status" value="1"/>
</dbReference>
<dbReference type="GO" id="GO:0008696">
    <property type="term" value="F:4-amino-4-deoxychorismate lyase activity"/>
    <property type="evidence" value="ECO:0007669"/>
    <property type="project" value="UniProtKB-UniRule"/>
</dbReference>
<dbReference type="InterPro" id="IPR017824">
    <property type="entry name" value="Aminodeoxychorismate_lyase_IV"/>
</dbReference>
<dbReference type="InterPro" id="IPR043131">
    <property type="entry name" value="BCAT-like_N"/>
</dbReference>
<dbReference type="RefSeq" id="WP_306212185.1">
    <property type="nucleotide sequence ID" value="NZ_CP132353.1"/>
</dbReference>
<organism evidence="15 16">
    <name type="scientific">Erwinia pyri</name>
    <dbReference type="NCBI Taxonomy" id="3062598"/>
    <lineage>
        <taxon>Bacteria</taxon>
        <taxon>Pseudomonadati</taxon>
        <taxon>Pseudomonadota</taxon>
        <taxon>Gammaproteobacteria</taxon>
        <taxon>Enterobacterales</taxon>
        <taxon>Erwiniaceae</taxon>
        <taxon>Erwinia</taxon>
    </lineage>
</organism>
<dbReference type="SUPFAM" id="SSF56752">
    <property type="entry name" value="D-aminoacid aminotransferase-like PLP-dependent enzymes"/>
    <property type="match status" value="1"/>
</dbReference>
<keyword evidence="4 14" id="KW-0663">Pyridoxal phosphate</keyword>
<evidence type="ECO:0000256" key="2">
    <source>
        <dbReference type="ARBA" id="ARBA00009320"/>
    </source>
</evidence>